<gene>
    <name evidence="1" type="ORF">COLO4_31986</name>
</gene>
<comment type="caution">
    <text evidence="1">The sequence shown here is derived from an EMBL/GenBank/DDBJ whole genome shotgun (WGS) entry which is preliminary data.</text>
</comment>
<reference evidence="2" key="1">
    <citation type="submission" date="2013-09" db="EMBL/GenBank/DDBJ databases">
        <title>Corchorus olitorius genome sequencing.</title>
        <authorList>
            <person name="Alam M."/>
            <person name="Haque M.S."/>
            <person name="Islam M.S."/>
            <person name="Emdad E.M."/>
            <person name="Islam M.M."/>
            <person name="Ahmed B."/>
            <person name="Halim A."/>
            <person name="Hossen Q.M.M."/>
            <person name="Hossain M.Z."/>
            <person name="Ahmed R."/>
            <person name="Khan M.M."/>
            <person name="Islam R."/>
            <person name="Rashid M.M."/>
            <person name="Khan S.A."/>
            <person name="Rahman M.S."/>
            <person name="Alam M."/>
            <person name="Yahiya A.S."/>
            <person name="Khan M.S."/>
            <person name="Azam M.S."/>
            <person name="Haque T."/>
            <person name="Lashkar M.Z.H."/>
            <person name="Akhand A.I."/>
            <person name="Morshed G."/>
            <person name="Roy S."/>
            <person name="Uddin K.S."/>
            <person name="Rabeya T."/>
            <person name="Hossain A.S."/>
            <person name="Chowdhury A."/>
            <person name="Snigdha A.R."/>
            <person name="Mortoza M.S."/>
            <person name="Matin S.A."/>
            <person name="Hoque S.M.E."/>
            <person name="Islam M.K."/>
            <person name="Roy D.K."/>
            <person name="Haider R."/>
            <person name="Moosa M.M."/>
            <person name="Elias S.M."/>
            <person name="Hasan A.M."/>
            <person name="Jahan S."/>
            <person name="Shafiuddin M."/>
            <person name="Mahmood N."/>
            <person name="Shommy N.S."/>
        </authorList>
    </citation>
    <scope>NUCLEOTIDE SEQUENCE [LARGE SCALE GENOMIC DNA]</scope>
    <source>
        <strain evidence="2">cv. O-4</strain>
    </source>
</reference>
<keyword evidence="2" id="KW-1185">Reference proteome</keyword>
<dbReference type="OrthoDB" id="1110759at2759"/>
<dbReference type="AlphaFoldDB" id="A0A1R3H2Z2"/>
<protein>
    <submittedName>
        <fullName evidence="1">Uncharacterized protein</fullName>
    </submittedName>
</protein>
<name>A0A1R3H2Z2_9ROSI</name>
<accession>A0A1R3H2Z2</accession>
<evidence type="ECO:0000313" key="1">
    <source>
        <dbReference type="EMBL" id="OMO64610.1"/>
    </source>
</evidence>
<dbReference type="EMBL" id="AWUE01020906">
    <property type="protein sequence ID" value="OMO64610.1"/>
    <property type="molecule type" value="Genomic_DNA"/>
</dbReference>
<dbReference type="Proteomes" id="UP000187203">
    <property type="component" value="Unassembled WGS sequence"/>
</dbReference>
<proteinExistence type="predicted"/>
<organism evidence="1 2">
    <name type="scientific">Corchorus olitorius</name>
    <dbReference type="NCBI Taxonomy" id="93759"/>
    <lineage>
        <taxon>Eukaryota</taxon>
        <taxon>Viridiplantae</taxon>
        <taxon>Streptophyta</taxon>
        <taxon>Embryophyta</taxon>
        <taxon>Tracheophyta</taxon>
        <taxon>Spermatophyta</taxon>
        <taxon>Magnoliopsida</taxon>
        <taxon>eudicotyledons</taxon>
        <taxon>Gunneridae</taxon>
        <taxon>Pentapetalae</taxon>
        <taxon>rosids</taxon>
        <taxon>malvids</taxon>
        <taxon>Malvales</taxon>
        <taxon>Malvaceae</taxon>
        <taxon>Grewioideae</taxon>
        <taxon>Apeibeae</taxon>
        <taxon>Corchorus</taxon>
    </lineage>
</organism>
<evidence type="ECO:0000313" key="2">
    <source>
        <dbReference type="Proteomes" id="UP000187203"/>
    </source>
</evidence>
<sequence length="127" mass="14037">MESCLLKLPLLNIFQQLPEVTGDGIATATTLGNRNLSWFKADFEGNIRLDWEQVGGTDGNRLGRLKKLSGNQDILCVNNDRYMLAWNGGDFADGEEIHHGLEIEDRVWEGRSNISPSQCGEAEATDG</sequence>